<evidence type="ECO:0000256" key="8">
    <source>
        <dbReference type="RuleBase" id="RU000417"/>
    </source>
</evidence>
<name>A0A1R3WVQ7_9RHOB</name>
<dbReference type="Gene3D" id="3.90.120.10">
    <property type="entry name" value="DNA Methylase, subunit A, domain 2"/>
    <property type="match status" value="1"/>
</dbReference>
<dbReference type="InterPro" id="IPR029063">
    <property type="entry name" value="SAM-dependent_MTases_sf"/>
</dbReference>
<dbReference type="InterPro" id="IPR018117">
    <property type="entry name" value="C5_DNA_meth_AS"/>
</dbReference>
<dbReference type="SUPFAM" id="SSF53335">
    <property type="entry name" value="S-adenosyl-L-methionine-dependent methyltransferases"/>
    <property type="match status" value="1"/>
</dbReference>
<organism evidence="9 10">
    <name type="scientific">Yoonia rosea</name>
    <dbReference type="NCBI Taxonomy" id="287098"/>
    <lineage>
        <taxon>Bacteria</taxon>
        <taxon>Pseudomonadati</taxon>
        <taxon>Pseudomonadota</taxon>
        <taxon>Alphaproteobacteria</taxon>
        <taxon>Rhodobacterales</taxon>
        <taxon>Paracoccaceae</taxon>
        <taxon>Yoonia</taxon>
    </lineage>
</organism>
<comment type="similarity">
    <text evidence="6 7">Belongs to the class I-like SAM-binding methyltransferase superfamily. C5-methyltransferase family.</text>
</comment>
<keyword evidence="1 6" id="KW-0489">Methyltransferase</keyword>
<sequence length="433" mass="48534">MNYESKRDFATEKPGVLKESFTTDGQRIFRRVHDTDGNELSRSAVGLNCSLEGKTQLELSGLFYQHWLRLKNPIESNPQRGAMRIVDLFAGCGGLSLGIDEAAKACGFRPQHQFFSEIDSKIADVFSENFSTLNGHVGDISELIDGVIGERPTSAENHFISHVGSVDLLCGGPPCQGYSDLNNYTRRDDPRNSLYFLMARAAELLKPKALLIENVPGVLKDRTGSYQSTISNLIALGYKIETITLNASSFGVPQSRKRTFLFAARSVEQATNWRRSIEELKSSNLRNPLWAISDISEYTESQGFRAPSKLSAESKMRVDWLFENDEHELPDRLRPDCHRLKSHSYNSVYGRMYAEGLAPTITTGFLVMGQGRFIHPTKRRTLTPHEGARLQTFPDYFKFGTQIRSKYAKMIGNAVPPLFAYYVGLATIHAAID</sequence>
<dbReference type="STRING" id="287098.SAMN05421665_1466"/>
<evidence type="ECO:0000256" key="6">
    <source>
        <dbReference type="PROSITE-ProRule" id="PRU01016"/>
    </source>
</evidence>
<keyword evidence="10" id="KW-1185">Reference proteome</keyword>
<evidence type="ECO:0000256" key="5">
    <source>
        <dbReference type="ARBA" id="ARBA00047422"/>
    </source>
</evidence>
<evidence type="ECO:0000256" key="4">
    <source>
        <dbReference type="ARBA" id="ARBA00022747"/>
    </source>
</evidence>
<dbReference type="EC" id="2.1.1.37" evidence="8"/>
<accession>A0A1R3WVQ7</accession>
<evidence type="ECO:0000256" key="2">
    <source>
        <dbReference type="ARBA" id="ARBA00022679"/>
    </source>
</evidence>
<dbReference type="Pfam" id="PF00145">
    <property type="entry name" value="DNA_methylase"/>
    <property type="match status" value="1"/>
</dbReference>
<evidence type="ECO:0000313" key="9">
    <source>
        <dbReference type="EMBL" id="SIT82463.1"/>
    </source>
</evidence>
<dbReference type="PANTHER" id="PTHR10629">
    <property type="entry name" value="CYTOSINE-SPECIFIC METHYLTRANSFERASE"/>
    <property type="match status" value="1"/>
</dbReference>
<keyword evidence="3 6" id="KW-0949">S-adenosyl-L-methionine</keyword>
<gene>
    <name evidence="9" type="ORF">SAMN05421665_1466</name>
</gene>
<dbReference type="PANTHER" id="PTHR10629:SF52">
    <property type="entry name" value="DNA (CYTOSINE-5)-METHYLTRANSFERASE 1"/>
    <property type="match status" value="1"/>
</dbReference>
<dbReference type="GO" id="GO:0009307">
    <property type="term" value="P:DNA restriction-modification system"/>
    <property type="evidence" value="ECO:0007669"/>
    <property type="project" value="UniProtKB-KW"/>
</dbReference>
<dbReference type="GO" id="GO:0044027">
    <property type="term" value="P:negative regulation of gene expression via chromosomal CpG island methylation"/>
    <property type="evidence" value="ECO:0007669"/>
    <property type="project" value="TreeGrafter"/>
</dbReference>
<protein>
    <recommendedName>
        <fullName evidence="8">Cytosine-specific methyltransferase</fullName>
        <ecNumber evidence="8">2.1.1.37</ecNumber>
    </recommendedName>
</protein>
<reference evidence="10" key="1">
    <citation type="submission" date="2017-01" db="EMBL/GenBank/DDBJ databases">
        <authorList>
            <person name="Varghese N."/>
            <person name="Submissions S."/>
        </authorList>
    </citation>
    <scope>NUCLEOTIDE SEQUENCE [LARGE SCALE GENOMIC DNA]</scope>
    <source>
        <strain evidence="10">DSM 29591</strain>
    </source>
</reference>
<dbReference type="GO" id="GO:0003677">
    <property type="term" value="F:DNA binding"/>
    <property type="evidence" value="ECO:0007669"/>
    <property type="project" value="TreeGrafter"/>
</dbReference>
<comment type="catalytic activity">
    <reaction evidence="5 8">
        <text>a 2'-deoxycytidine in DNA + S-adenosyl-L-methionine = a 5-methyl-2'-deoxycytidine in DNA + S-adenosyl-L-homocysteine + H(+)</text>
        <dbReference type="Rhea" id="RHEA:13681"/>
        <dbReference type="Rhea" id="RHEA-COMP:11369"/>
        <dbReference type="Rhea" id="RHEA-COMP:11370"/>
        <dbReference type="ChEBI" id="CHEBI:15378"/>
        <dbReference type="ChEBI" id="CHEBI:57856"/>
        <dbReference type="ChEBI" id="CHEBI:59789"/>
        <dbReference type="ChEBI" id="CHEBI:85452"/>
        <dbReference type="ChEBI" id="CHEBI:85454"/>
        <dbReference type="EC" id="2.1.1.37"/>
    </reaction>
</comment>
<dbReference type="GO" id="GO:0003886">
    <property type="term" value="F:DNA (cytosine-5-)-methyltransferase activity"/>
    <property type="evidence" value="ECO:0007669"/>
    <property type="project" value="UniProtKB-EC"/>
</dbReference>
<dbReference type="EMBL" id="FTPR01000001">
    <property type="protein sequence ID" value="SIT82463.1"/>
    <property type="molecule type" value="Genomic_DNA"/>
</dbReference>
<dbReference type="PROSITE" id="PS51679">
    <property type="entry name" value="SAM_MT_C5"/>
    <property type="match status" value="1"/>
</dbReference>
<evidence type="ECO:0000256" key="1">
    <source>
        <dbReference type="ARBA" id="ARBA00022603"/>
    </source>
</evidence>
<feature type="active site" evidence="6">
    <location>
        <position position="175"/>
    </location>
</feature>
<evidence type="ECO:0000256" key="3">
    <source>
        <dbReference type="ARBA" id="ARBA00022691"/>
    </source>
</evidence>
<dbReference type="PROSITE" id="PS00094">
    <property type="entry name" value="C5_MTASE_1"/>
    <property type="match status" value="1"/>
</dbReference>
<evidence type="ECO:0000256" key="7">
    <source>
        <dbReference type="RuleBase" id="RU000416"/>
    </source>
</evidence>
<dbReference type="Proteomes" id="UP000186997">
    <property type="component" value="Unassembled WGS sequence"/>
</dbReference>
<dbReference type="RefSeq" id="WP_076659008.1">
    <property type="nucleotide sequence ID" value="NZ_FTPR01000001.1"/>
</dbReference>
<dbReference type="Gene3D" id="3.40.50.150">
    <property type="entry name" value="Vaccinia Virus protein VP39"/>
    <property type="match status" value="1"/>
</dbReference>
<dbReference type="AlphaFoldDB" id="A0A1R3WVQ7"/>
<keyword evidence="4" id="KW-0680">Restriction system</keyword>
<evidence type="ECO:0000313" key="10">
    <source>
        <dbReference type="Proteomes" id="UP000186997"/>
    </source>
</evidence>
<dbReference type="InterPro" id="IPR050390">
    <property type="entry name" value="C5-Methyltransferase"/>
</dbReference>
<dbReference type="NCBIfam" id="TIGR00675">
    <property type="entry name" value="dcm"/>
    <property type="match status" value="1"/>
</dbReference>
<dbReference type="PRINTS" id="PR00105">
    <property type="entry name" value="C5METTRFRASE"/>
</dbReference>
<dbReference type="InterPro" id="IPR001525">
    <property type="entry name" value="C5_MeTfrase"/>
</dbReference>
<dbReference type="OrthoDB" id="9813719at2"/>
<keyword evidence="2 6" id="KW-0808">Transferase</keyword>
<dbReference type="GO" id="GO:0032259">
    <property type="term" value="P:methylation"/>
    <property type="evidence" value="ECO:0007669"/>
    <property type="project" value="UniProtKB-KW"/>
</dbReference>
<proteinExistence type="inferred from homology"/>